<dbReference type="AlphaFoldDB" id="A0A0A9BI50"/>
<accession>A0A0A9BI50</accession>
<organism evidence="1">
    <name type="scientific">Arundo donax</name>
    <name type="common">Giant reed</name>
    <name type="synonym">Donax arundinaceus</name>
    <dbReference type="NCBI Taxonomy" id="35708"/>
    <lineage>
        <taxon>Eukaryota</taxon>
        <taxon>Viridiplantae</taxon>
        <taxon>Streptophyta</taxon>
        <taxon>Embryophyta</taxon>
        <taxon>Tracheophyta</taxon>
        <taxon>Spermatophyta</taxon>
        <taxon>Magnoliopsida</taxon>
        <taxon>Liliopsida</taxon>
        <taxon>Poales</taxon>
        <taxon>Poaceae</taxon>
        <taxon>PACMAD clade</taxon>
        <taxon>Arundinoideae</taxon>
        <taxon>Arundineae</taxon>
        <taxon>Arundo</taxon>
    </lineage>
</organism>
<proteinExistence type="predicted"/>
<protein>
    <submittedName>
        <fullName evidence="1">Uncharacterized protein</fullName>
    </submittedName>
</protein>
<reference evidence="1" key="2">
    <citation type="journal article" date="2015" name="Data Brief">
        <title>Shoot transcriptome of the giant reed, Arundo donax.</title>
        <authorList>
            <person name="Barrero R.A."/>
            <person name="Guerrero F.D."/>
            <person name="Moolhuijzen P."/>
            <person name="Goolsby J.A."/>
            <person name="Tidwell J."/>
            <person name="Bellgard S.E."/>
            <person name="Bellgard M.I."/>
        </authorList>
    </citation>
    <scope>NUCLEOTIDE SEQUENCE</scope>
    <source>
        <tissue evidence="1">Shoot tissue taken approximately 20 cm above the soil surface</tissue>
    </source>
</reference>
<evidence type="ECO:0000313" key="1">
    <source>
        <dbReference type="EMBL" id="JAD58972.1"/>
    </source>
</evidence>
<reference evidence="1" key="1">
    <citation type="submission" date="2014-09" db="EMBL/GenBank/DDBJ databases">
        <authorList>
            <person name="Magalhaes I.L.F."/>
            <person name="Oliveira U."/>
            <person name="Santos F.R."/>
            <person name="Vidigal T.H.D.A."/>
            <person name="Brescovit A.D."/>
            <person name="Santos A.J."/>
        </authorList>
    </citation>
    <scope>NUCLEOTIDE SEQUENCE</scope>
    <source>
        <tissue evidence="1">Shoot tissue taken approximately 20 cm above the soil surface</tissue>
    </source>
</reference>
<name>A0A0A9BI50_ARUDO</name>
<dbReference type="EMBL" id="GBRH01238923">
    <property type="protein sequence ID" value="JAD58972.1"/>
    <property type="molecule type" value="Transcribed_RNA"/>
</dbReference>
<sequence>MQRRYEPVRVGELSGGDDLLRRRLPFFAVGDVGANGVVEQDGFLAYQPHLPPQPADLEVLDVHTVLRDHT</sequence>